<keyword evidence="11" id="KW-1185">Reference proteome</keyword>
<dbReference type="EMBL" id="JACHMD010000001">
    <property type="protein sequence ID" value="MBB4666384.1"/>
    <property type="molecule type" value="Genomic_DNA"/>
</dbReference>
<dbReference type="GO" id="GO:0004673">
    <property type="term" value="F:protein histidine kinase activity"/>
    <property type="evidence" value="ECO:0007669"/>
    <property type="project" value="UniProtKB-EC"/>
</dbReference>
<dbReference type="InterPro" id="IPR038424">
    <property type="entry name" value="H_kinase_PdtaS_GAF_sf"/>
</dbReference>
<accession>A0A7W7FKH6</accession>
<keyword evidence="4" id="KW-0808">Transferase</keyword>
<evidence type="ECO:0000256" key="4">
    <source>
        <dbReference type="ARBA" id="ARBA00022679"/>
    </source>
</evidence>
<dbReference type="InterPro" id="IPR004358">
    <property type="entry name" value="Sig_transdc_His_kin-like_C"/>
</dbReference>
<proteinExistence type="predicted"/>
<dbReference type="InterPro" id="IPR036890">
    <property type="entry name" value="HATPase_C_sf"/>
</dbReference>
<evidence type="ECO:0000259" key="9">
    <source>
        <dbReference type="PROSITE" id="PS50109"/>
    </source>
</evidence>
<sequence length="497" mass="54229">MSTLSDLVYAQGRSHAADVEWLHRLAGDGQLLADLAFADIVIWVPTADDSFIAVAHARPGGAATLFYRDIVGDLVRPQWRTQVKDAFTQARVVDSASPDWFEETPTRVRAVPIVRERGTEGSAPTVIGVLTRHTNLGEARTPSRQQITFNDCADDLFGMVASADFPDLTAPTSPRRGAPRASDGLIRLDVDGITTFASPNALSAFNRLGFDDELEGEALIEVATAILPASRQFDESLPIVMAGRAPWRADLEARGVTVSLRTIPLRENGNRIGAIVLCRDVSEIRHQEQELITKDATIREIHHRVKNNLQTVASLLRIQARRTHSDEARDALTQAMRRVSAIAVVHDTLSEGLTQSVDFDDVFDRVLKLVAEVAAAPNTRARTLKTGAFGTLPSEYATPLALALTELVTNAVEHGLADKEGEVEIVAERDEERLEVRVRDTGVGLPEGQVGRGLGTQIVRTLIQGELSGTIDWHTLVGSGTEVTIEIPMRYIERSRG</sequence>
<dbReference type="PRINTS" id="PR00344">
    <property type="entry name" value="BCTRLSENSOR"/>
</dbReference>
<dbReference type="InterPro" id="IPR011495">
    <property type="entry name" value="Sig_transdc_His_kin_sub2_dim/P"/>
</dbReference>
<comment type="caution">
    <text evidence="10">The sequence shown here is derived from an EMBL/GenBank/DDBJ whole genome shotgun (WGS) entry which is preliminary data.</text>
</comment>
<dbReference type="Pfam" id="PF02518">
    <property type="entry name" value="HATPase_c"/>
    <property type="match status" value="1"/>
</dbReference>
<dbReference type="GO" id="GO:0000160">
    <property type="term" value="P:phosphorelay signal transduction system"/>
    <property type="evidence" value="ECO:0007669"/>
    <property type="project" value="UniProtKB-KW"/>
</dbReference>
<protein>
    <recommendedName>
        <fullName evidence="2">histidine kinase</fullName>
        <ecNumber evidence="2">2.7.13.3</ecNumber>
    </recommendedName>
</protein>
<reference evidence="10 11" key="1">
    <citation type="submission" date="2020-08" db="EMBL/GenBank/DDBJ databases">
        <title>Sequencing the genomes of 1000 actinobacteria strains.</title>
        <authorList>
            <person name="Klenk H.-P."/>
        </authorList>
    </citation>
    <scope>NUCLEOTIDE SEQUENCE [LARGE SCALE GENOMIC DNA]</scope>
    <source>
        <strain evidence="10 11">DSM 24947</strain>
    </source>
</reference>
<dbReference type="EC" id="2.7.13.3" evidence="2"/>
<dbReference type="SUPFAM" id="SSF55874">
    <property type="entry name" value="ATPase domain of HSP90 chaperone/DNA topoisomerase II/histidine kinase"/>
    <property type="match status" value="1"/>
</dbReference>
<keyword evidence="5" id="KW-0547">Nucleotide-binding</keyword>
<dbReference type="InterPro" id="IPR011102">
    <property type="entry name" value="Sig_transdc_His_kinase_HWE"/>
</dbReference>
<dbReference type="PROSITE" id="PS50109">
    <property type="entry name" value="HIS_KIN"/>
    <property type="match status" value="1"/>
</dbReference>
<dbReference type="InterPro" id="IPR022066">
    <property type="entry name" value="PdtaS_GAF"/>
</dbReference>
<evidence type="ECO:0000256" key="1">
    <source>
        <dbReference type="ARBA" id="ARBA00000085"/>
    </source>
</evidence>
<dbReference type="RefSeq" id="WP_184215933.1">
    <property type="nucleotide sequence ID" value="NZ_JACHMD010000001.1"/>
</dbReference>
<keyword evidence="8" id="KW-0902">Two-component regulatory system</keyword>
<dbReference type="CDD" id="cd00130">
    <property type="entry name" value="PAS"/>
    <property type="match status" value="1"/>
</dbReference>
<dbReference type="InterPro" id="IPR005467">
    <property type="entry name" value="His_kinase_dom"/>
</dbReference>
<dbReference type="InterPro" id="IPR013656">
    <property type="entry name" value="PAS_4"/>
</dbReference>
<dbReference type="Gene3D" id="3.30.565.10">
    <property type="entry name" value="Histidine kinase-like ATPase, C-terminal domain"/>
    <property type="match status" value="1"/>
</dbReference>
<keyword evidence="7" id="KW-0067">ATP-binding</keyword>
<dbReference type="Pfam" id="PF08448">
    <property type="entry name" value="PAS_4"/>
    <property type="match status" value="1"/>
</dbReference>
<comment type="catalytic activity">
    <reaction evidence="1">
        <text>ATP + protein L-histidine = ADP + protein N-phospho-L-histidine.</text>
        <dbReference type="EC" id="2.7.13.3"/>
    </reaction>
</comment>
<name>A0A7W7FKH6_9MICO</name>
<gene>
    <name evidence="10" type="ORF">BKA24_001093</name>
</gene>
<organism evidence="10 11">
    <name type="scientific">Microbacterium marinum</name>
    <dbReference type="NCBI Taxonomy" id="421115"/>
    <lineage>
        <taxon>Bacteria</taxon>
        <taxon>Bacillati</taxon>
        <taxon>Actinomycetota</taxon>
        <taxon>Actinomycetes</taxon>
        <taxon>Micrococcales</taxon>
        <taxon>Microbacteriaceae</taxon>
        <taxon>Microbacterium</taxon>
    </lineage>
</organism>
<dbReference type="Gene3D" id="3.30.450.20">
    <property type="entry name" value="PAS domain"/>
    <property type="match status" value="1"/>
</dbReference>
<evidence type="ECO:0000256" key="7">
    <source>
        <dbReference type="ARBA" id="ARBA00022840"/>
    </source>
</evidence>
<evidence type="ECO:0000256" key="5">
    <source>
        <dbReference type="ARBA" id="ARBA00022741"/>
    </source>
</evidence>
<dbReference type="Proteomes" id="UP000573729">
    <property type="component" value="Unassembled WGS sequence"/>
</dbReference>
<dbReference type="SMART" id="SM00387">
    <property type="entry name" value="HATPase_c"/>
    <property type="match status" value="1"/>
</dbReference>
<dbReference type="InterPro" id="IPR035965">
    <property type="entry name" value="PAS-like_dom_sf"/>
</dbReference>
<evidence type="ECO:0000256" key="8">
    <source>
        <dbReference type="ARBA" id="ARBA00023012"/>
    </source>
</evidence>
<dbReference type="Pfam" id="PF12282">
    <property type="entry name" value="GAF_PdtaS"/>
    <property type="match status" value="1"/>
</dbReference>
<evidence type="ECO:0000313" key="10">
    <source>
        <dbReference type="EMBL" id="MBB4666384.1"/>
    </source>
</evidence>
<keyword evidence="6 10" id="KW-0418">Kinase</keyword>
<dbReference type="PANTHER" id="PTHR41523:SF8">
    <property type="entry name" value="ETHYLENE RESPONSE SENSOR PROTEIN"/>
    <property type="match status" value="1"/>
</dbReference>
<evidence type="ECO:0000313" key="11">
    <source>
        <dbReference type="Proteomes" id="UP000573729"/>
    </source>
</evidence>
<feature type="domain" description="Histidine kinase" evidence="9">
    <location>
        <begin position="300"/>
        <end position="491"/>
    </location>
</feature>
<evidence type="ECO:0000256" key="3">
    <source>
        <dbReference type="ARBA" id="ARBA00022553"/>
    </source>
</evidence>
<dbReference type="Gene3D" id="3.30.450.280">
    <property type="entry name" value="GAF domain"/>
    <property type="match status" value="1"/>
</dbReference>
<evidence type="ECO:0000256" key="2">
    <source>
        <dbReference type="ARBA" id="ARBA00012438"/>
    </source>
</evidence>
<dbReference type="GO" id="GO:0005524">
    <property type="term" value="F:ATP binding"/>
    <property type="evidence" value="ECO:0007669"/>
    <property type="project" value="UniProtKB-KW"/>
</dbReference>
<dbReference type="SUPFAM" id="SSF55785">
    <property type="entry name" value="PYP-like sensor domain (PAS domain)"/>
    <property type="match status" value="1"/>
</dbReference>
<dbReference type="InterPro" id="IPR003594">
    <property type="entry name" value="HATPase_dom"/>
</dbReference>
<dbReference type="Pfam" id="PF07568">
    <property type="entry name" value="HisKA_2"/>
    <property type="match status" value="1"/>
</dbReference>
<dbReference type="SMART" id="SM00911">
    <property type="entry name" value="HWE_HK"/>
    <property type="match status" value="1"/>
</dbReference>
<dbReference type="InterPro" id="IPR000014">
    <property type="entry name" value="PAS"/>
</dbReference>
<evidence type="ECO:0000256" key="6">
    <source>
        <dbReference type="ARBA" id="ARBA00022777"/>
    </source>
</evidence>
<keyword evidence="3" id="KW-0597">Phosphoprotein</keyword>
<dbReference type="PANTHER" id="PTHR41523">
    <property type="entry name" value="TWO-COMPONENT SYSTEM SENSOR PROTEIN"/>
    <property type="match status" value="1"/>
</dbReference>
<dbReference type="AlphaFoldDB" id="A0A7W7FKH6"/>